<evidence type="ECO:0000256" key="2">
    <source>
        <dbReference type="ARBA" id="ARBA00022475"/>
    </source>
</evidence>
<protein>
    <recommendedName>
        <fullName evidence="9">peptidoglycan glycosyltransferase</fullName>
        <ecNumber evidence="9">2.4.99.28</ecNumber>
    </recommendedName>
</protein>
<dbReference type="AlphaFoldDB" id="A0A2M7EL43"/>
<evidence type="ECO:0000256" key="10">
    <source>
        <dbReference type="ARBA" id="ARBA00049902"/>
    </source>
</evidence>
<dbReference type="GO" id="GO:0009252">
    <property type="term" value="P:peptidoglycan biosynthetic process"/>
    <property type="evidence" value="ECO:0007669"/>
    <property type="project" value="UniProtKB-KW"/>
</dbReference>
<organism evidence="12 13">
    <name type="scientific">Candidatus Roizmanbacteria bacterium CG17_big_fil_post_rev_8_21_14_2_50_39_7</name>
    <dbReference type="NCBI Taxonomy" id="1974858"/>
    <lineage>
        <taxon>Bacteria</taxon>
        <taxon>Candidatus Roizmaniibacteriota</taxon>
    </lineage>
</organism>
<proteinExistence type="predicted"/>
<dbReference type="PANTHER" id="PTHR32282:SF11">
    <property type="entry name" value="PENICILLIN-BINDING PROTEIN 1B"/>
    <property type="match status" value="1"/>
</dbReference>
<keyword evidence="7" id="KW-0472">Membrane</keyword>
<evidence type="ECO:0000256" key="4">
    <source>
        <dbReference type="ARBA" id="ARBA00022679"/>
    </source>
</evidence>
<sequence>MREDRYITPDQEKKALAQMNSLTFSKSRMSINAPHFVFYVKELIEKEYGAKILDQGLKIKTSLSLDVQQKAEKIVKEEIDGIKKFKVGNGAVVVLDSQSDEVLGMVGSYDYNDSEYGNFNSAIAKRQPGSAIKPITYALALEKGYTAATTLMDVKTVFPVKDQPDYVPVNYDGKFRGPVQLRFALANSYNIPAVKLVSMIGISDFLERADLMGLHTLAPTQENLNRFGLSITLGGGEVTLLDLSNAFAVFARGGVRKEPVAILEIKDHNGKIIFKARPSAETK</sequence>
<dbReference type="GO" id="GO:0030288">
    <property type="term" value="C:outer membrane-bounded periplasmic space"/>
    <property type="evidence" value="ECO:0007669"/>
    <property type="project" value="TreeGrafter"/>
</dbReference>
<evidence type="ECO:0000256" key="7">
    <source>
        <dbReference type="ARBA" id="ARBA00023136"/>
    </source>
</evidence>
<feature type="non-terminal residue" evidence="12">
    <location>
        <position position="283"/>
    </location>
</feature>
<evidence type="ECO:0000256" key="3">
    <source>
        <dbReference type="ARBA" id="ARBA00022676"/>
    </source>
</evidence>
<comment type="caution">
    <text evidence="12">The sequence shown here is derived from an EMBL/GenBank/DDBJ whole genome shotgun (WGS) entry which is preliminary data.</text>
</comment>
<dbReference type="GO" id="GO:0008360">
    <property type="term" value="P:regulation of cell shape"/>
    <property type="evidence" value="ECO:0007669"/>
    <property type="project" value="UniProtKB-KW"/>
</dbReference>
<name>A0A2M7EL43_9BACT</name>
<dbReference type="EMBL" id="PFEV01000014">
    <property type="protein sequence ID" value="PIV71288.1"/>
    <property type="molecule type" value="Genomic_DNA"/>
</dbReference>
<evidence type="ECO:0000256" key="8">
    <source>
        <dbReference type="ARBA" id="ARBA00023316"/>
    </source>
</evidence>
<dbReference type="PANTHER" id="PTHR32282">
    <property type="entry name" value="BINDING PROTEIN TRANSPEPTIDASE, PUTATIVE-RELATED"/>
    <property type="match status" value="1"/>
</dbReference>
<dbReference type="EC" id="2.4.99.28" evidence="9"/>
<gene>
    <name evidence="12" type="ORF">COW57_00365</name>
</gene>
<keyword evidence="3" id="KW-0328">Glycosyltransferase</keyword>
<evidence type="ECO:0000256" key="1">
    <source>
        <dbReference type="ARBA" id="ARBA00004370"/>
    </source>
</evidence>
<evidence type="ECO:0000256" key="9">
    <source>
        <dbReference type="ARBA" id="ARBA00044770"/>
    </source>
</evidence>
<dbReference type="InterPro" id="IPR001460">
    <property type="entry name" value="PCN-bd_Tpept"/>
</dbReference>
<keyword evidence="2" id="KW-1003">Cell membrane</keyword>
<evidence type="ECO:0000313" key="13">
    <source>
        <dbReference type="Proteomes" id="UP000228762"/>
    </source>
</evidence>
<dbReference type="Gene3D" id="3.40.710.10">
    <property type="entry name" value="DD-peptidase/beta-lactamase superfamily"/>
    <property type="match status" value="1"/>
</dbReference>
<comment type="subcellular location">
    <subcellularLocation>
        <location evidence="1">Membrane</location>
    </subcellularLocation>
</comment>
<keyword evidence="5" id="KW-0133">Cell shape</keyword>
<dbReference type="GO" id="GO:0008658">
    <property type="term" value="F:penicillin binding"/>
    <property type="evidence" value="ECO:0007669"/>
    <property type="project" value="InterPro"/>
</dbReference>
<dbReference type="GO" id="GO:0071555">
    <property type="term" value="P:cell wall organization"/>
    <property type="evidence" value="ECO:0007669"/>
    <property type="project" value="UniProtKB-KW"/>
</dbReference>
<feature type="domain" description="Penicillin-binding protein transpeptidase" evidence="11">
    <location>
        <begin position="90"/>
        <end position="271"/>
    </location>
</feature>
<reference evidence="13" key="1">
    <citation type="submission" date="2017-09" db="EMBL/GenBank/DDBJ databases">
        <title>Depth-based differentiation of microbial function through sediment-hosted aquifers and enrichment of novel symbionts in the deep terrestrial subsurface.</title>
        <authorList>
            <person name="Probst A.J."/>
            <person name="Ladd B."/>
            <person name="Jarett J.K."/>
            <person name="Geller-Mcgrath D.E."/>
            <person name="Sieber C.M.K."/>
            <person name="Emerson J.B."/>
            <person name="Anantharaman K."/>
            <person name="Thomas B.C."/>
            <person name="Malmstrom R."/>
            <person name="Stieglmeier M."/>
            <person name="Klingl A."/>
            <person name="Woyke T."/>
            <person name="Ryan C.M."/>
            <person name="Banfield J.F."/>
        </authorList>
    </citation>
    <scope>NUCLEOTIDE SEQUENCE [LARGE SCALE GENOMIC DNA]</scope>
</reference>
<accession>A0A2M7EL43</accession>
<keyword evidence="4 12" id="KW-0808">Transferase</keyword>
<evidence type="ECO:0000259" key="11">
    <source>
        <dbReference type="Pfam" id="PF00905"/>
    </source>
</evidence>
<keyword evidence="6" id="KW-0573">Peptidoglycan synthesis</keyword>
<dbReference type="InterPro" id="IPR050396">
    <property type="entry name" value="Glycosyltr_51/Transpeptidase"/>
</dbReference>
<evidence type="ECO:0000313" key="12">
    <source>
        <dbReference type="EMBL" id="PIV71288.1"/>
    </source>
</evidence>
<dbReference type="Pfam" id="PF00905">
    <property type="entry name" value="Transpeptidase"/>
    <property type="match status" value="1"/>
</dbReference>
<dbReference type="Proteomes" id="UP000228762">
    <property type="component" value="Unassembled WGS sequence"/>
</dbReference>
<evidence type="ECO:0000256" key="5">
    <source>
        <dbReference type="ARBA" id="ARBA00022960"/>
    </source>
</evidence>
<keyword evidence="8" id="KW-0961">Cell wall biogenesis/degradation</keyword>
<comment type="catalytic activity">
    <reaction evidence="10">
        <text>[GlcNAc-(1-&gt;4)-Mur2Ac(oyl-L-Ala-gamma-D-Glu-L-Lys-D-Ala-D-Ala)](n)-di-trans,octa-cis-undecaprenyl diphosphate + beta-D-GlcNAc-(1-&gt;4)-Mur2Ac(oyl-L-Ala-gamma-D-Glu-L-Lys-D-Ala-D-Ala)-di-trans,octa-cis-undecaprenyl diphosphate = [GlcNAc-(1-&gt;4)-Mur2Ac(oyl-L-Ala-gamma-D-Glu-L-Lys-D-Ala-D-Ala)](n+1)-di-trans,octa-cis-undecaprenyl diphosphate + di-trans,octa-cis-undecaprenyl diphosphate + H(+)</text>
        <dbReference type="Rhea" id="RHEA:23708"/>
        <dbReference type="Rhea" id="RHEA-COMP:9602"/>
        <dbReference type="Rhea" id="RHEA-COMP:9603"/>
        <dbReference type="ChEBI" id="CHEBI:15378"/>
        <dbReference type="ChEBI" id="CHEBI:58405"/>
        <dbReference type="ChEBI" id="CHEBI:60033"/>
        <dbReference type="ChEBI" id="CHEBI:78435"/>
        <dbReference type="EC" id="2.4.99.28"/>
    </reaction>
</comment>
<dbReference type="GO" id="GO:0016020">
    <property type="term" value="C:membrane"/>
    <property type="evidence" value="ECO:0007669"/>
    <property type="project" value="UniProtKB-SubCell"/>
</dbReference>
<dbReference type="GO" id="GO:0008955">
    <property type="term" value="F:peptidoglycan glycosyltransferase activity"/>
    <property type="evidence" value="ECO:0007669"/>
    <property type="project" value="UniProtKB-EC"/>
</dbReference>
<evidence type="ECO:0000256" key="6">
    <source>
        <dbReference type="ARBA" id="ARBA00022984"/>
    </source>
</evidence>
<dbReference type="InterPro" id="IPR012338">
    <property type="entry name" value="Beta-lactam/transpept-like"/>
</dbReference>
<dbReference type="SUPFAM" id="SSF56601">
    <property type="entry name" value="beta-lactamase/transpeptidase-like"/>
    <property type="match status" value="1"/>
</dbReference>